<protein>
    <submittedName>
        <fullName evidence="1">Uncharacterized protein</fullName>
    </submittedName>
</protein>
<organism evidence="1 2">
    <name type="scientific">Dictyobacter aurantiacus</name>
    <dbReference type="NCBI Taxonomy" id="1936993"/>
    <lineage>
        <taxon>Bacteria</taxon>
        <taxon>Bacillati</taxon>
        <taxon>Chloroflexota</taxon>
        <taxon>Ktedonobacteria</taxon>
        <taxon>Ktedonobacterales</taxon>
        <taxon>Dictyobacteraceae</taxon>
        <taxon>Dictyobacter</taxon>
    </lineage>
</organism>
<name>A0A401ZAV5_9CHLR</name>
<reference evidence="2" key="1">
    <citation type="submission" date="2018-12" db="EMBL/GenBank/DDBJ databases">
        <title>Tengunoibacter tsumagoiensis gen. nov., sp. nov., Dictyobacter kobayashii sp. nov., D. alpinus sp. nov., and D. joshuensis sp. nov. and description of Dictyobacteraceae fam. nov. within the order Ktedonobacterales isolated from Tengu-no-mugimeshi.</title>
        <authorList>
            <person name="Wang C.M."/>
            <person name="Zheng Y."/>
            <person name="Sakai Y."/>
            <person name="Toyoda A."/>
            <person name="Minakuchi Y."/>
            <person name="Abe K."/>
            <person name="Yokota A."/>
            <person name="Yabe S."/>
        </authorList>
    </citation>
    <scope>NUCLEOTIDE SEQUENCE [LARGE SCALE GENOMIC DNA]</scope>
    <source>
        <strain evidence="2">S-27</strain>
    </source>
</reference>
<proteinExistence type="predicted"/>
<accession>A0A401ZAV5</accession>
<gene>
    <name evidence="1" type="ORF">KDAU_12470</name>
</gene>
<dbReference type="AlphaFoldDB" id="A0A401ZAV5"/>
<evidence type="ECO:0000313" key="1">
    <source>
        <dbReference type="EMBL" id="GCE03918.1"/>
    </source>
</evidence>
<sequence>MGDPSANLGDLTFQKETRRLNGGPIGQFFAIKKEVFRAQWETRRMKWET</sequence>
<comment type="caution">
    <text evidence="1">The sequence shown here is derived from an EMBL/GenBank/DDBJ whole genome shotgun (WGS) entry which is preliminary data.</text>
</comment>
<dbReference type="EMBL" id="BIFQ01000001">
    <property type="protein sequence ID" value="GCE03918.1"/>
    <property type="molecule type" value="Genomic_DNA"/>
</dbReference>
<keyword evidence="2" id="KW-1185">Reference proteome</keyword>
<evidence type="ECO:0000313" key="2">
    <source>
        <dbReference type="Proteomes" id="UP000287224"/>
    </source>
</evidence>
<dbReference type="Proteomes" id="UP000287224">
    <property type="component" value="Unassembled WGS sequence"/>
</dbReference>